<dbReference type="PANTHER" id="PTHR42923:SF47">
    <property type="entry name" value="BLR3003 PROTEIN"/>
    <property type="match status" value="1"/>
</dbReference>
<reference evidence="3" key="1">
    <citation type="submission" date="2021-02" db="EMBL/GenBank/DDBJ databases">
        <title>Skermanella TT6 skin isolate.</title>
        <authorList>
            <person name="Lee K."/>
            <person name="Ganzorig M."/>
        </authorList>
    </citation>
    <scope>NUCLEOTIDE SEQUENCE</scope>
    <source>
        <strain evidence="3">TT6</strain>
    </source>
</reference>
<dbReference type="InterPro" id="IPR017830">
    <property type="entry name" value="SQase_HpnE"/>
</dbReference>
<name>A0ABX7BB30_9PROT</name>
<accession>A0ABX7BB30</accession>
<gene>
    <name evidence="3" type="ORF">IGS68_10420</name>
</gene>
<dbReference type="SUPFAM" id="SSF51905">
    <property type="entry name" value="FAD/NAD(P)-binding domain"/>
    <property type="match status" value="1"/>
</dbReference>
<evidence type="ECO:0000313" key="3">
    <source>
        <dbReference type="EMBL" id="QQP91588.1"/>
    </source>
</evidence>
<proteinExistence type="predicted"/>
<dbReference type="RefSeq" id="WP_201079661.1">
    <property type="nucleotide sequence ID" value="NZ_CP067420.1"/>
</dbReference>
<evidence type="ECO:0000256" key="1">
    <source>
        <dbReference type="SAM" id="MobiDB-lite"/>
    </source>
</evidence>
<keyword evidence="4" id="KW-1185">Reference proteome</keyword>
<sequence>MTTVHVVGAGMAGLAAAVSLASDGASDGRRVILYEAAGQAGGRCRSLRDPVLDRTIDNGNHLLLGGNRAVFALLDRIGARDRLVAAADPAEFPFLDLGTGERWALRPNGGPLPWWMLVPGRRVPGTRLRDYLALLKLLRAGPDATVADCLDTESVLYRRLWEPLAVAALNIAPDRGSARLMGAVVAETFLRGGAACRPFVAARGLSDTFVDPALAHLASRGGDLRLKARLRRLVTEDGRVAALEFAGETVELRAGDAVVLALPPAGAAELLPGLAVPEEHTAILNAHYRLDRPAVLPGGRIFLGLIGGTAEWLFARDDVVSVTVSAADRLIDRPADDLAALLWRDVASACGLGPAMPPARIIKEKRATFRQTPADSERRPGPVTDLSNLSLAGDWTATGLPATIEGAIRSGNKAAAAVLDSGSVERPARTAMQASQRRPLDISQRA</sequence>
<dbReference type="NCBIfam" id="TIGR03467">
    <property type="entry name" value="HpnE"/>
    <property type="match status" value="1"/>
</dbReference>
<dbReference type="Pfam" id="PF01593">
    <property type="entry name" value="Amino_oxidase"/>
    <property type="match status" value="1"/>
</dbReference>
<feature type="region of interest" description="Disordered" evidence="1">
    <location>
        <begin position="420"/>
        <end position="446"/>
    </location>
</feature>
<protein>
    <submittedName>
        <fullName evidence="3">Oleate hydratase</fullName>
    </submittedName>
</protein>
<dbReference type="InterPro" id="IPR036188">
    <property type="entry name" value="FAD/NAD-bd_sf"/>
</dbReference>
<evidence type="ECO:0000313" key="4">
    <source>
        <dbReference type="Proteomes" id="UP000595197"/>
    </source>
</evidence>
<evidence type="ECO:0000259" key="2">
    <source>
        <dbReference type="Pfam" id="PF01593"/>
    </source>
</evidence>
<dbReference type="InterPro" id="IPR050464">
    <property type="entry name" value="Zeta_carotene_desat/Oxidored"/>
</dbReference>
<dbReference type="InterPro" id="IPR002937">
    <property type="entry name" value="Amino_oxidase"/>
</dbReference>
<organism evidence="3 4">
    <name type="scientific">Skermanella cutis</name>
    <dbReference type="NCBI Taxonomy" id="2775420"/>
    <lineage>
        <taxon>Bacteria</taxon>
        <taxon>Pseudomonadati</taxon>
        <taxon>Pseudomonadota</taxon>
        <taxon>Alphaproteobacteria</taxon>
        <taxon>Rhodospirillales</taxon>
        <taxon>Azospirillaceae</taxon>
        <taxon>Skermanella</taxon>
    </lineage>
</organism>
<dbReference type="EMBL" id="CP067420">
    <property type="protein sequence ID" value="QQP91588.1"/>
    <property type="molecule type" value="Genomic_DNA"/>
</dbReference>
<feature type="domain" description="Amine oxidase" evidence="2">
    <location>
        <begin position="11"/>
        <end position="419"/>
    </location>
</feature>
<dbReference type="Proteomes" id="UP000595197">
    <property type="component" value="Chromosome"/>
</dbReference>
<dbReference type="PANTHER" id="PTHR42923">
    <property type="entry name" value="PROTOPORPHYRINOGEN OXIDASE"/>
    <property type="match status" value="1"/>
</dbReference>
<dbReference type="Gene3D" id="3.50.50.60">
    <property type="entry name" value="FAD/NAD(P)-binding domain"/>
    <property type="match status" value="2"/>
</dbReference>